<evidence type="ECO:0000256" key="5">
    <source>
        <dbReference type="ARBA" id="ARBA00023277"/>
    </source>
</evidence>
<evidence type="ECO:0000256" key="4">
    <source>
        <dbReference type="ARBA" id="ARBA00023180"/>
    </source>
</evidence>
<dbReference type="Pfam" id="PF00295">
    <property type="entry name" value="Glyco_hydro_28"/>
    <property type="match status" value="1"/>
</dbReference>
<dbReference type="Proteomes" id="UP000823891">
    <property type="component" value="Unassembled WGS sequence"/>
</dbReference>
<keyword evidence="2" id="KW-0677">Repeat</keyword>
<gene>
    <name evidence="10" type="ORF">H9761_15400</name>
</gene>
<accession>A0A9D2NIK4</accession>
<keyword evidence="4" id="KW-0325">Glycoprotein</keyword>
<comment type="function">
    <text evidence="8">Pectinolytic enzyme involved in the degradation of xylogalacturonan (xga), a galacturonan backbone heavily substituted with xylose, and which is one important component of the hairy regions of pectin. Activity requires a galacturonic acid backbone substituted with xylose.</text>
</comment>
<evidence type="ECO:0000256" key="9">
    <source>
        <dbReference type="RuleBase" id="RU361169"/>
    </source>
</evidence>
<comment type="caution">
    <text evidence="10">The sequence shown here is derived from an EMBL/GenBank/DDBJ whole genome shotgun (WGS) entry which is preliminary data.</text>
</comment>
<evidence type="ECO:0000256" key="8">
    <source>
        <dbReference type="ARBA" id="ARBA00037278"/>
    </source>
</evidence>
<evidence type="ECO:0000256" key="6">
    <source>
        <dbReference type="ARBA" id="ARBA00023295"/>
    </source>
</evidence>
<dbReference type="AlphaFoldDB" id="A0A9D2NIK4"/>
<dbReference type="PANTHER" id="PTHR31736">
    <property type="match status" value="1"/>
</dbReference>
<proteinExistence type="inferred from homology"/>
<dbReference type="Gene3D" id="2.160.20.10">
    <property type="entry name" value="Single-stranded right-handed beta-helix, Pectin lyase-like"/>
    <property type="match status" value="1"/>
</dbReference>
<dbReference type="PANTHER" id="PTHR31736:SF9">
    <property type="entry name" value="ENDO-XYLOGALACTURONAN HYDROLASE A-RELATED"/>
    <property type="match status" value="1"/>
</dbReference>
<dbReference type="GO" id="GO:0004650">
    <property type="term" value="F:polygalacturonase activity"/>
    <property type="evidence" value="ECO:0007669"/>
    <property type="project" value="InterPro"/>
</dbReference>
<comment type="similarity">
    <text evidence="1 9">Belongs to the glycosyl hydrolase 28 family.</text>
</comment>
<dbReference type="InterPro" id="IPR012334">
    <property type="entry name" value="Pectin_lyas_fold"/>
</dbReference>
<dbReference type="InterPro" id="IPR011050">
    <property type="entry name" value="Pectin_lyase_fold/virulence"/>
</dbReference>
<dbReference type="InterPro" id="IPR000743">
    <property type="entry name" value="Glyco_hydro_28"/>
</dbReference>
<keyword evidence="7" id="KW-0624">Polysaccharide degradation</keyword>
<dbReference type="GO" id="GO:0000272">
    <property type="term" value="P:polysaccharide catabolic process"/>
    <property type="evidence" value="ECO:0007669"/>
    <property type="project" value="UniProtKB-KW"/>
</dbReference>
<dbReference type="EMBL" id="DWWS01000054">
    <property type="protein sequence ID" value="HJC25059.1"/>
    <property type="molecule type" value="Genomic_DNA"/>
</dbReference>
<keyword evidence="3 9" id="KW-0378">Hydrolase</keyword>
<reference evidence="10" key="1">
    <citation type="journal article" date="2021" name="PeerJ">
        <title>Extensive microbial diversity within the chicken gut microbiome revealed by metagenomics and culture.</title>
        <authorList>
            <person name="Gilroy R."/>
            <person name="Ravi A."/>
            <person name="Getino M."/>
            <person name="Pursley I."/>
            <person name="Horton D.L."/>
            <person name="Alikhan N.F."/>
            <person name="Baker D."/>
            <person name="Gharbi K."/>
            <person name="Hall N."/>
            <person name="Watson M."/>
            <person name="Adriaenssens E.M."/>
            <person name="Foster-Nyarko E."/>
            <person name="Jarju S."/>
            <person name="Secka A."/>
            <person name="Antonio M."/>
            <person name="Oren A."/>
            <person name="Chaudhuri R.R."/>
            <person name="La Ragione R."/>
            <person name="Hildebrand F."/>
            <person name="Pallen M.J."/>
        </authorList>
    </citation>
    <scope>NUCLEOTIDE SEQUENCE</scope>
    <source>
        <strain evidence="10">USAMLcec2-132</strain>
    </source>
</reference>
<evidence type="ECO:0000256" key="7">
    <source>
        <dbReference type="ARBA" id="ARBA00023326"/>
    </source>
</evidence>
<evidence type="ECO:0000256" key="1">
    <source>
        <dbReference type="ARBA" id="ARBA00008834"/>
    </source>
</evidence>
<dbReference type="SUPFAM" id="SSF51126">
    <property type="entry name" value="Pectin lyase-like"/>
    <property type="match status" value="1"/>
</dbReference>
<evidence type="ECO:0000313" key="11">
    <source>
        <dbReference type="Proteomes" id="UP000823891"/>
    </source>
</evidence>
<name>A0A9D2NIK4_9FIRM</name>
<sequence length="481" mass="54705">MNHENQLRVYPVPAGAPLQHDYLLRVRPEGGEWTDVPTFRVKVDMHDVREASMACFDFSGRVEVEITFPRFYTVYQALVRPLSLGITPDIEPKRVTFFLDRPANMAVEINKERFHNLHLFARPMDAPPEKDGENVLVVKGNLERDCFLSDEINEKLARMPEGRILYIEPGMYHIGEFLWHLPSHTDVYLEGGAILKGGLICEHAENIRIRGRGMILQSHFERFSGTNGLRLSHSRNITAENLMFLNPPHYTVYAGDCEDIVLRGICSFSCEGWSDGLDLMSCRRVLIEDCFLRTSDDCIAVYASRWDNRGNSRDITVRKTCLWADVAHPLMIGTHGDHDGPGDLIENILYEDVDILEHHEFQPGYLGAMTINAGDKNTVRHVSYRNIRIEPFEHGKLLDIQVKCNPDYNPAPGKRIEDVTLENIHVLTGSGEEPSMIAGYSPEFCVKDVTIRGLYRDGRRAETLEEANIQIGPYTEGIRLL</sequence>
<evidence type="ECO:0000313" key="10">
    <source>
        <dbReference type="EMBL" id="HJC25059.1"/>
    </source>
</evidence>
<evidence type="ECO:0000256" key="3">
    <source>
        <dbReference type="ARBA" id="ARBA00022801"/>
    </source>
</evidence>
<protein>
    <submittedName>
        <fullName evidence="10">Uncharacterized protein</fullName>
    </submittedName>
</protein>
<keyword evidence="6 9" id="KW-0326">Glycosidase</keyword>
<keyword evidence="5" id="KW-0119">Carbohydrate metabolism</keyword>
<reference evidence="10" key="2">
    <citation type="submission" date="2021-04" db="EMBL/GenBank/DDBJ databases">
        <authorList>
            <person name="Gilroy R."/>
        </authorList>
    </citation>
    <scope>NUCLEOTIDE SEQUENCE</scope>
    <source>
        <strain evidence="10">USAMLcec2-132</strain>
    </source>
</reference>
<organism evidence="10 11">
    <name type="scientific">Candidatus Eisenbergiella merdavium</name>
    <dbReference type="NCBI Taxonomy" id="2838551"/>
    <lineage>
        <taxon>Bacteria</taxon>
        <taxon>Bacillati</taxon>
        <taxon>Bacillota</taxon>
        <taxon>Clostridia</taxon>
        <taxon>Lachnospirales</taxon>
        <taxon>Lachnospiraceae</taxon>
        <taxon>Eisenbergiella</taxon>
    </lineage>
</organism>
<evidence type="ECO:0000256" key="2">
    <source>
        <dbReference type="ARBA" id="ARBA00022737"/>
    </source>
</evidence>